<dbReference type="OrthoDB" id="9813247at2"/>
<evidence type="ECO:0000259" key="5">
    <source>
        <dbReference type="Pfam" id="PF06803"/>
    </source>
</evidence>
<evidence type="ECO:0000256" key="4">
    <source>
        <dbReference type="ARBA" id="ARBA00023136"/>
    </source>
</evidence>
<evidence type="ECO:0000313" key="7">
    <source>
        <dbReference type="Proteomes" id="UP000253420"/>
    </source>
</evidence>
<dbReference type="EMBL" id="QOZG01000002">
    <property type="protein sequence ID" value="RCS25223.1"/>
    <property type="molecule type" value="Genomic_DNA"/>
</dbReference>
<dbReference type="PIRSF" id="PIRSF031804">
    <property type="entry name" value="UCP031804"/>
    <property type="match status" value="1"/>
</dbReference>
<feature type="domain" description="DUF1232" evidence="5">
    <location>
        <begin position="63"/>
        <end position="97"/>
    </location>
</feature>
<dbReference type="RefSeq" id="WP_114439667.1">
    <property type="nucleotide sequence ID" value="NZ_QOZG01000002.1"/>
</dbReference>
<organism evidence="6 7">
    <name type="scientific">Phyllobacterium salinisoli</name>
    <dbReference type="NCBI Taxonomy" id="1899321"/>
    <lineage>
        <taxon>Bacteria</taxon>
        <taxon>Pseudomonadati</taxon>
        <taxon>Pseudomonadota</taxon>
        <taxon>Alphaproteobacteria</taxon>
        <taxon>Hyphomicrobiales</taxon>
        <taxon>Phyllobacteriaceae</taxon>
        <taxon>Phyllobacterium</taxon>
    </lineage>
</organism>
<dbReference type="Pfam" id="PF06803">
    <property type="entry name" value="DUF1232"/>
    <property type="match status" value="1"/>
</dbReference>
<protein>
    <submittedName>
        <fullName evidence="6">DUF1232 domain-containing protein</fullName>
    </submittedName>
</protein>
<evidence type="ECO:0000256" key="3">
    <source>
        <dbReference type="ARBA" id="ARBA00022989"/>
    </source>
</evidence>
<accession>A0A368K9Q3</accession>
<proteinExistence type="predicted"/>
<dbReference type="InterPro" id="IPR016983">
    <property type="entry name" value="UCP031804"/>
</dbReference>
<keyword evidence="7" id="KW-1185">Reference proteome</keyword>
<dbReference type="AlphaFoldDB" id="A0A368K9Q3"/>
<reference evidence="6 7" key="1">
    <citation type="submission" date="2018-07" db="EMBL/GenBank/DDBJ databases">
        <title>The draft genome of Phyllobacterium salinisoli.</title>
        <authorList>
            <person name="Liu L."/>
            <person name="Li L."/>
            <person name="Zhang X."/>
            <person name="Liang L."/>
        </authorList>
    </citation>
    <scope>NUCLEOTIDE SEQUENCE [LARGE SCALE GENOMIC DNA]</scope>
    <source>
        <strain evidence="6 7">LLAN61</strain>
    </source>
</reference>
<dbReference type="InterPro" id="IPR010652">
    <property type="entry name" value="DUF1232"/>
</dbReference>
<comment type="subcellular location">
    <subcellularLocation>
        <location evidence="1">Endomembrane system</location>
        <topology evidence="1">Multi-pass membrane protein</topology>
    </subcellularLocation>
</comment>
<gene>
    <name evidence="6" type="ORF">DUT91_05880</name>
</gene>
<sequence>MDDVKIGEILEPGTAEQQRKRAERVRAGFWKTARKAGRFIPFMDEVVAAYYCALDPQTPFRVRGTLLAALAYFVLPFDFIPDFLLGFGFTDDMAVLMTALASIRSHITPAHREAARKALEESD</sequence>
<keyword evidence="2" id="KW-0812">Transmembrane</keyword>
<evidence type="ECO:0000256" key="2">
    <source>
        <dbReference type="ARBA" id="ARBA00022692"/>
    </source>
</evidence>
<dbReference type="Proteomes" id="UP000253420">
    <property type="component" value="Unassembled WGS sequence"/>
</dbReference>
<name>A0A368K9Q3_9HYPH</name>
<evidence type="ECO:0000256" key="1">
    <source>
        <dbReference type="ARBA" id="ARBA00004127"/>
    </source>
</evidence>
<keyword evidence="4" id="KW-0472">Membrane</keyword>
<evidence type="ECO:0000313" key="6">
    <source>
        <dbReference type="EMBL" id="RCS25223.1"/>
    </source>
</evidence>
<comment type="caution">
    <text evidence="6">The sequence shown here is derived from an EMBL/GenBank/DDBJ whole genome shotgun (WGS) entry which is preliminary data.</text>
</comment>
<dbReference type="GO" id="GO:0012505">
    <property type="term" value="C:endomembrane system"/>
    <property type="evidence" value="ECO:0007669"/>
    <property type="project" value="UniProtKB-SubCell"/>
</dbReference>
<keyword evidence="3" id="KW-1133">Transmembrane helix</keyword>